<evidence type="ECO:0000313" key="3">
    <source>
        <dbReference type="EMBL" id="RLN55781.1"/>
    </source>
</evidence>
<name>A0A3F2RHP9_9STRA</name>
<feature type="compositionally biased region" description="Basic and acidic residues" evidence="1">
    <location>
        <begin position="143"/>
        <end position="162"/>
    </location>
</feature>
<protein>
    <submittedName>
        <fullName evidence="3">Uncharacterized protein</fullName>
    </submittedName>
</protein>
<dbReference type="OrthoDB" id="49627at2759"/>
<evidence type="ECO:0000313" key="4">
    <source>
        <dbReference type="Proteomes" id="UP000277300"/>
    </source>
</evidence>
<feature type="compositionally biased region" description="Acidic residues" evidence="1">
    <location>
        <begin position="51"/>
        <end position="60"/>
    </location>
</feature>
<dbReference type="EMBL" id="MBAD02002694">
    <property type="protein sequence ID" value="RLN45343.1"/>
    <property type="molecule type" value="Genomic_DNA"/>
</dbReference>
<evidence type="ECO:0000313" key="5">
    <source>
        <dbReference type="Proteomes" id="UP000284657"/>
    </source>
</evidence>
<evidence type="ECO:0000313" key="2">
    <source>
        <dbReference type="EMBL" id="RLN45343.1"/>
    </source>
</evidence>
<evidence type="ECO:0000256" key="1">
    <source>
        <dbReference type="SAM" id="MobiDB-lite"/>
    </source>
</evidence>
<feature type="region of interest" description="Disordered" evidence="1">
    <location>
        <begin position="143"/>
        <end position="173"/>
    </location>
</feature>
<feature type="compositionally biased region" description="Basic residues" evidence="1">
    <location>
        <begin position="163"/>
        <end position="173"/>
    </location>
</feature>
<dbReference type="Proteomes" id="UP000277300">
    <property type="component" value="Unassembled WGS sequence"/>
</dbReference>
<dbReference type="EMBL" id="MBDO02000411">
    <property type="protein sequence ID" value="RLN55781.1"/>
    <property type="molecule type" value="Genomic_DNA"/>
</dbReference>
<sequence>MEASDFVGDSDEDEQELLEALATAEEEITRQRLASASVETPVAALGPVDPPAEEQEVEYTVEERSSETEEKQAQEEEQSSELAVGDLVVVQSRTWPGGFEKHIESEYVQSSKLLGKDSSRTKVGREYYHDDYINEPYLKKQQEAAKKREWEAAHPEENETQNKRRKRSHRAAKAAREVDVLEDKPLVCKLDTYFTKTLVNGGEDVMNSIMDELDKNLELCSD</sequence>
<proteinExistence type="predicted"/>
<dbReference type="Proteomes" id="UP000284657">
    <property type="component" value="Unassembled WGS sequence"/>
</dbReference>
<accession>A0A3F2RHP9</accession>
<dbReference type="AlphaFoldDB" id="A0A3F2RHP9"/>
<gene>
    <name evidence="2" type="ORF">BBJ29_008653</name>
    <name evidence="3" type="ORF">BBP00_00008332</name>
</gene>
<comment type="caution">
    <text evidence="3">The sequence shown here is derived from an EMBL/GenBank/DDBJ whole genome shotgun (WGS) entry which is preliminary data.</text>
</comment>
<organism evidence="3 4">
    <name type="scientific">Phytophthora kernoviae</name>
    <dbReference type="NCBI Taxonomy" id="325452"/>
    <lineage>
        <taxon>Eukaryota</taxon>
        <taxon>Sar</taxon>
        <taxon>Stramenopiles</taxon>
        <taxon>Oomycota</taxon>
        <taxon>Peronosporomycetes</taxon>
        <taxon>Peronosporales</taxon>
        <taxon>Peronosporaceae</taxon>
        <taxon>Phytophthora</taxon>
    </lineage>
</organism>
<feature type="region of interest" description="Disordered" evidence="1">
    <location>
        <begin position="32"/>
        <end position="84"/>
    </location>
</feature>
<feature type="compositionally biased region" description="Basic and acidic residues" evidence="1">
    <location>
        <begin position="61"/>
        <end position="74"/>
    </location>
</feature>
<reference evidence="4 5" key="1">
    <citation type="submission" date="2018-07" db="EMBL/GenBank/DDBJ databases">
        <title>Genome sequencing of oomycete isolates from Chile give support for New Zealand origin for Phytophthora kernoviae and make available the first Nothophytophthora sp. genome.</title>
        <authorList>
            <person name="Studholme D.J."/>
            <person name="Sanfuentes E."/>
            <person name="Panda P."/>
            <person name="Hill R."/>
            <person name="Sambles C."/>
            <person name="Grant M."/>
            <person name="Williams N.M."/>
            <person name="Mcdougal R.L."/>
        </authorList>
    </citation>
    <scope>NUCLEOTIDE SEQUENCE [LARGE SCALE GENOMIC DNA]</scope>
    <source>
        <strain evidence="3">Chile6</strain>
        <strain evidence="2">Chile7</strain>
    </source>
</reference>